<dbReference type="GO" id="GO:0008270">
    <property type="term" value="F:zinc ion binding"/>
    <property type="evidence" value="ECO:0007669"/>
    <property type="project" value="UniProtKB-KW"/>
</dbReference>
<evidence type="ECO:0000256" key="4">
    <source>
        <dbReference type="PROSITE-ProRule" id="PRU00042"/>
    </source>
</evidence>
<protein>
    <recommendedName>
        <fullName evidence="6">C2H2-type domain-containing protein</fullName>
    </recommendedName>
</protein>
<organism evidence="7 8">
    <name type="scientific">Blomia tropicalis</name>
    <name type="common">Mite</name>
    <dbReference type="NCBI Taxonomy" id="40697"/>
    <lineage>
        <taxon>Eukaryota</taxon>
        <taxon>Metazoa</taxon>
        <taxon>Ecdysozoa</taxon>
        <taxon>Arthropoda</taxon>
        <taxon>Chelicerata</taxon>
        <taxon>Arachnida</taxon>
        <taxon>Acari</taxon>
        <taxon>Acariformes</taxon>
        <taxon>Sarcoptiformes</taxon>
        <taxon>Astigmata</taxon>
        <taxon>Glycyphagoidea</taxon>
        <taxon>Echimyopodidae</taxon>
        <taxon>Blomia</taxon>
    </lineage>
</organism>
<reference evidence="7" key="1">
    <citation type="submission" date="2022-12" db="EMBL/GenBank/DDBJ databases">
        <title>Genome assemblies of Blomia tropicalis.</title>
        <authorList>
            <person name="Cui Y."/>
        </authorList>
    </citation>
    <scope>NUCLEOTIDE SEQUENCE</scope>
    <source>
        <tissue evidence="7">Adult mites</tissue>
    </source>
</reference>
<keyword evidence="8" id="KW-1185">Reference proteome</keyword>
<keyword evidence="3" id="KW-0539">Nucleus</keyword>
<proteinExistence type="predicted"/>
<dbReference type="OMA" id="YGVARIN"/>
<feature type="region of interest" description="Disordered" evidence="5">
    <location>
        <begin position="176"/>
        <end position="197"/>
    </location>
</feature>
<comment type="subcellular location">
    <subcellularLocation>
        <location evidence="1">Nucleus</location>
    </subcellularLocation>
</comment>
<gene>
    <name evidence="7" type="ORF">RDWZM_005395</name>
</gene>
<evidence type="ECO:0000256" key="1">
    <source>
        <dbReference type="ARBA" id="ARBA00004123"/>
    </source>
</evidence>
<dbReference type="GO" id="GO:0005634">
    <property type="term" value="C:nucleus"/>
    <property type="evidence" value="ECO:0007669"/>
    <property type="project" value="UniProtKB-SubCell"/>
</dbReference>
<sequence length="1012" mass="117206">MGNIKKNKEITKKGNFVCSVCQFTASLIKETEKHIIDKHYGVARINDPNNTPFDDKELIKVYIKVQKTLKILKCFKCSKTFRSGLGYKMHVDTCGKEDKDLKKECEVCGKIMKINMLKIHIKNLHMDNDNASNEFLSVEELIRSKFSKETVILNDKKRTSAVKALGKFQELSDEDIGNNEFDNTRSQNNKKRKKKKDDDLVFVITPQDDNDIESEETDMEISDEAESCDEIEDNPNNKTNNGDIHLNITPKMLDKMLISIKNYLKRDFTEPTPDQTVDENFIDLEGDKSEDVSNKRYKCYNERCKKTFNYRLDLENHYKICSNQQMVFICSVFSNETASCFFSSKFIELEVFRHFFIEHPSLIPFDTKFANVFKDVKFDDNRHSIKRKTFKSNAENERFQDDNSNYSEDIIKFLIGNSRPLTFCCLKARKSHLKKLTLNYTNNPSSIIPRFKLIKSIEAGDNEFKFVPPSSSLKGPGNTFMFNVGQFVTAAAWAPHPLETSENLSAKLNFTNLLKESCKRMRTQYLAISTISYEREILDINKGSDEHSYGTLQLWDMGLMEMGNSDNVPPKLALNVVHNYGDVKEMVWCPCGSTWEDVPNLDHFQTITDGVLPRIGLLAICNSFGEIRVFAIPHPTLLGEFNSYNTLEPILILEPRYVYLKNFPCNTLDWSRKWPQNTILGGFGNGLICLWSLNEYAKCSQSPCHDHQDTPIRLRPLKVFQNPKYNTILSIRWMNDFMFFTSSTDTCRLWHSEHHPNHYGEFDRNIVEKIEVYPLWYNSVLLMDTTLNRPNNLIVIKSFSDEEFYDPSFNMETNRVHTVANASKIRLNDMSVSPWMYIVSYCTENGELLASQLLPKPLKYRKKSFSQRLYQIRLGDFDLALNTKDSMEEMHSSCTNTKQIKGKKSNMAKPKKECKNVFLNGCTDVAYCTKSDFYLKYFLFFEDMNVRWNGKITKGDEPMTTYLTKNDINRYYSITNCAWNPNISSYSWLFSATKSGLCRLGNYPLVNPTTVH</sequence>
<dbReference type="SUPFAM" id="SSF50978">
    <property type="entry name" value="WD40 repeat-like"/>
    <property type="match status" value="1"/>
</dbReference>
<name>A0A9Q0M6P5_BLOTA</name>
<dbReference type="GO" id="GO:0000127">
    <property type="term" value="C:transcription factor TFIIIC complex"/>
    <property type="evidence" value="ECO:0007669"/>
    <property type="project" value="TreeGrafter"/>
</dbReference>
<dbReference type="Proteomes" id="UP001142055">
    <property type="component" value="Chromosome 2"/>
</dbReference>
<evidence type="ECO:0000256" key="2">
    <source>
        <dbReference type="ARBA" id="ARBA00023163"/>
    </source>
</evidence>
<accession>A0A9Q0M6P5</accession>
<keyword evidence="4" id="KW-0862">Zinc</keyword>
<evidence type="ECO:0000313" key="7">
    <source>
        <dbReference type="EMBL" id="KAJ6219583.1"/>
    </source>
</evidence>
<keyword evidence="4" id="KW-0479">Metal-binding</keyword>
<dbReference type="InterPro" id="IPR013087">
    <property type="entry name" value="Znf_C2H2_type"/>
</dbReference>
<dbReference type="PANTHER" id="PTHR15052:SF2">
    <property type="entry name" value="GENERAL TRANSCRIPTION FACTOR 3C POLYPEPTIDE 2"/>
    <property type="match status" value="1"/>
</dbReference>
<comment type="caution">
    <text evidence="7">The sequence shown here is derived from an EMBL/GenBank/DDBJ whole genome shotgun (WGS) entry which is preliminary data.</text>
</comment>
<dbReference type="AlphaFoldDB" id="A0A9Q0M6P5"/>
<evidence type="ECO:0000256" key="3">
    <source>
        <dbReference type="ARBA" id="ARBA00023242"/>
    </source>
</evidence>
<feature type="domain" description="C2H2-type" evidence="6">
    <location>
        <begin position="297"/>
        <end position="326"/>
    </location>
</feature>
<dbReference type="SMART" id="SM00355">
    <property type="entry name" value="ZnF_C2H2"/>
    <property type="match status" value="4"/>
</dbReference>
<evidence type="ECO:0000313" key="8">
    <source>
        <dbReference type="Proteomes" id="UP001142055"/>
    </source>
</evidence>
<dbReference type="EMBL" id="JAPWDV010000002">
    <property type="protein sequence ID" value="KAJ6219583.1"/>
    <property type="molecule type" value="Genomic_DNA"/>
</dbReference>
<dbReference type="PANTHER" id="PTHR15052">
    <property type="entry name" value="RNA POLYMERASE III TRANSCRIPTION INITIATION FACTOR COMPLEX SUBUNIT"/>
    <property type="match status" value="1"/>
</dbReference>
<evidence type="ECO:0000256" key="5">
    <source>
        <dbReference type="SAM" id="MobiDB-lite"/>
    </source>
</evidence>
<keyword evidence="4" id="KW-0863">Zinc-finger</keyword>
<dbReference type="InterPro" id="IPR036322">
    <property type="entry name" value="WD40_repeat_dom_sf"/>
</dbReference>
<dbReference type="Gene3D" id="2.130.10.10">
    <property type="entry name" value="YVTN repeat-like/Quinoprotein amine dehydrogenase"/>
    <property type="match status" value="1"/>
</dbReference>
<dbReference type="InterPro" id="IPR015943">
    <property type="entry name" value="WD40/YVTN_repeat-like_dom_sf"/>
</dbReference>
<evidence type="ECO:0000259" key="6">
    <source>
        <dbReference type="PROSITE" id="PS50157"/>
    </source>
</evidence>
<keyword evidence="2" id="KW-0804">Transcription</keyword>
<dbReference type="GO" id="GO:0006383">
    <property type="term" value="P:transcription by RNA polymerase III"/>
    <property type="evidence" value="ECO:0007669"/>
    <property type="project" value="TreeGrafter"/>
</dbReference>
<dbReference type="PROSITE" id="PS50157">
    <property type="entry name" value="ZINC_FINGER_C2H2_2"/>
    <property type="match status" value="1"/>
</dbReference>
<dbReference type="InterPro" id="IPR052416">
    <property type="entry name" value="GTF3C_component"/>
</dbReference>